<dbReference type="InterPro" id="IPR006121">
    <property type="entry name" value="HMA_dom"/>
</dbReference>
<name>F7XQ86_METZD</name>
<dbReference type="Pfam" id="PF00403">
    <property type="entry name" value="HMA"/>
    <property type="match status" value="1"/>
</dbReference>
<evidence type="ECO:0000313" key="3">
    <source>
        <dbReference type="EMBL" id="AEH61548.1"/>
    </source>
</evidence>
<dbReference type="PROSITE" id="PS50846">
    <property type="entry name" value="HMA_2"/>
    <property type="match status" value="1"/>
</dbReference>
<dbReference type="InterPro" id="IPR017969">
    <property type="entry name" value="Heavy-metal-associated_CS"/>
</dbReference>
<reference evidence="3 4" key="1">
    <citation type="submission" date="2010-07" db="EMBL/GenBank/DDBJ databases">
        <title>The complete genome of Methanosalsum zhilinae DSM 4017.</title>
        <authorList>
            <consortium name="US DOE Joint Genome Institute (JGI-PGF)"/>
            <person name="Lucas S."/>
            <person name="Copeland A."/>
            <person name="Lapidus A."/>
            <person name="Glavina del Rio T."/>
            <person name="Dalin E."/>
            <person name="Tice H."/>
            <person name="Bruce D."/>
            <person name="Goodwin L."/>
            <person name="Pitluck S."/>
            <person name="Kyrpides N."/>
            <person name="Mavromatis K."/>
            <person name="Ovchinnikova G."/>
            <person name="Daligault H."/>
            <person name="Detter J.C."/>
            <person name="Han C."/>
            <person name="Tapia R."/>
            <person name="Larimer F."/>
            <person name="Land M."/>
            <person name="Hauser L."/>
            <person name="Markowitz V."/>
            <person name="Cheng J.-F."/>
            <person name="Hugenholtz P."/>
            <person name="Woyke T."/>
            <person name="Wu D."/>
            <person name="Spring S."/>
            <person name="Schueler E."/>
            <person name="Brambilla E."/>
            <person name="Klenk H.-P."/>
            <person name="Eisen J.A."/>
        </authorList>
    </citation>
    <scope>NUCLEOTIDE SEQUENCE [LARGE SCALE GENOMIC DNA]</scope>
    <source>
        <strain evidence="4">DSM 4017 / NBRC 107636 / OCM 62 / WeN5</strain>
    </source>
</reference>
<evidence type="ECO:0000256" key="1">
    <source>
        <dbReference type="ARBA" id="ARBA00022723"/>
    </source>
</evidence>
<dbReference type="STRING" id="679901.Mzhil_1713"/>
<dbReference type="OrthoDB" id="44171at2157"/>
<feature type="domain" description="HMA" evidence="2">
    <location>
        <begin position="2"/>
        <end position="68"/>
    </location>
</feature>
<accession>F7XQ86</accession>
<dbReference type="HOGENOM" id="CLU_134973_10_4_2"/>
<evidence type="ECO:0000313" key="4">
    <source>
        <dbReference type="Proteomes" id="UP000006622"/>
    </source>
</evidence>
<evidence type="ECO:0000259" key="2">
    <source>
        <dbReference type="PROSITE" id="PS50846"/>
    </source>
</evidence>
<dbReference type="PRINTS" id="PR00944">
    <property type="entry name" value="CUEXPORT"/>
</dbReference>
<gene>
    <name evidence="3" type="ordered locus">Mzhil_1713</name>
</gene>
<dbReference type="InterPro" id="IPR036163">
    <property type="entry name" value="HMA_dom_sf"/>
</dbReference>
<dbReference type="Proteomes" id="UP000006622">
    <property type="component" value="Chromosome"/>
</dbReference>
<dbReference type="RefSeq" id="WP_013898984.1">
    <property type="nucleotide sequence ID" value="NC_015676.1"/>
</dbReference>
<dbReference type="Gene3D" id="3.30.70.100">
    <property type="match status" value="1"/>
</dbReference>
<dbReference type="PANTHER" id="PTHR46594">
    <property type="entry name" value="P-TYPE CATION-TRANSPORTING ATPASE"/>
    <property type="match status" value="1"/>
</dbReference>
<dbReference type="GO" id="GO:0005507">
    <property type="term" value="F:copper ion binding"/>
    <property type="evidence" value="ECO:0007669"/>
    <property type="project" value="InterPro"/>
</dbReference>
<dbReference type="GeneID" id="10823354"/>
<keyword evidence="1" id="KW-0479">Metal-binding</keyword>
<organism evidence="3 4">
    <name type="scientific">Methanosalsum zhilinae (strain DSM 4017 / NBRC 107636 / OCM 62 / WeN5)</name>
    <name type="common">Methanohalophilus zhilinae</name>
    <dbReference type="NCBI Taxonomy" id="679901"/>
    <lineage>
        <taxon>Archaea</taxon>
        <taxon>Methanobacteriati</taxon>
        <taxon>Methanobacteriota</taxon>
        <taxon>Stenosarchaea group</taxon>
        <taxon>Methanomicrobia</taxon>
        <taxon>Methanosarcinales</taxon>
        <taxon>Methanosarcinaceae</taxon>
        <taxon>Methanosalsum</taxon>
    </lineage>
</organism>
<dbReference type="PANTHER" id="PTHR46594:SF4">
    <property type="entry name" value="P-TYPE CATION-TRANSPORTING ATPASE"/>
    <property type="match status" value="1"/>
</dbReference>
<dbReference type="AlphaFoldDB" id="F7XQ86"/>
<dbReference type="FunFam" id="3.30.70.100:FF:000001">
    <property type="entry name" value="ATPase copper transporting beta"/>
    <property type="match status" value="1"/>
</dbReference>
<sequence length="69" mass="7573">MKNIMINVRGMTCQHCKMAVEKALMSTEGVHGVSVDLDKGTVSVEYDDQRTDPEKIRASIVSAGYDPQS</sequence>
<keyword evidence="4" id="KW-1185">Reference proteome</keyword>
<dbReference type="EMBL" id="CP002101">
    <property type="protein sequence ID" value="AEH61548.1"/>
    <property type="molecule type" value="Genomic_DNA"/>
</dbReference>
<protein>
    <submittedName>
        <fullName evidence="3">Heavy metal transport/detoxification protein</fullName>
    </submittedName>
</protein>
<dbReference type="InterPro" id="IPR000428">
    <property type="entry name" value="Cu-bd"/>
</dbReference>
<dbReference type="PROSITE" id="PS01047">
    <property type="entry name" value="HMA_1"/>
    <property type="match status" value="1"/>
</dbReference>
<proteinExistence type="predicted"/>
<dbReference type="GO" id="GO:0006825">
    <property type="term" value="P:copper ion transport"/>
    <property type="evidence" value="ECO:0007669"/>
    <property type="project" value="InterPro"/>
</dbReference>
<dbReference type="SUPFAM" id="SSF55008">
    <property type="entry name" value="HMA, heavy metal-associated domain"/>
    <property type="match status" value="1"/>
</dbReference>
<dbReference type="KEGG" id="mzh:Mzhil_1713"/>
<dbReference type="CDD" id="cd00371">
    <property type="entry name" value="HMA"/>
    <property type="match status" value="1"/>
</dbReference>